<comment type="caution">
    <text evidence="7">The sequence shown here is derived from an EMBL/GenBank/DDBJ whole genome shotgun (WGS) entry which is preliminary data.</text>
</comment>
<keyword evidence="3 6" id="KW-0812">Transmembrane</keyword>
<dbReference type="PANTHER" id="PTHR35791:SF1">
    <property type="entry name" value="UPF0754 MEMBRANE PROTEIN YHEB"/>
    <property type="match status" value="1"/>
</dbReference>
<comment type="similarity">
    <text evidence="2">Belongs to the UPF0754 family.</text>
</comment>
<evidence type="ECO:0000256" key="6">
    <source>
        <dbReference type="SAM" id="Phobius"/>
    </source>
</evidence>
<evidence type="ECO:0000256" key="4">
    <source>
        <dbReference type="ARBA" id="ARBA00022989"/>
    </source>
</evidence>
<evidence type="ECO:0000313" key="7">
    <source>
        <dbReference type="EMBL" id="NGG25601.1"/>
    </source>
</evidence>
<protein>
    <submittedName>
        <fullName evidence="7">DUF445 domain-containing protein</fullName>
    </submittedName>
</protein>
<evidence type="ECO:0000256" key="3">
    <source>
        <dbReference type="ARBA" id="ARBA00022692"/>
    </source>
</evidence>
<proteinExistence type="inferred from homology"/>
<sequence length="255" mass="29089">VLQTNGNQYIESQLNNYYTKHQNQTIASLLPNQLVTFLDQHVDNATDLLCDRARNYLSSAKGTQDINDMLDTFFNEKGKLIGMLQMFMTKESIADRIQQELIRLTSHPKARTIVTSLITNEYQTFKDKPLNELLDASQFNEIAENLSVYITTYASKQANKPVVMLMPQFVDYLEGQLSSKLANLIIEKLSIHLSRIMKKVDLRGLIEEQINTFDLDYIEKLIIEIANKELKLIMSLGFILGGIIGFFQGLVAIFV</sequence>
<dbReference type="GO" id="GO:0012505">
    <property type="term" value="C:endomembrane system"/>
    <property type="evidence" value="ECO:0007669"/>
    <property type="project" value="UniProtKB-SubCell"/>
</dbReference>
<gene>
    <name evidence="7" type="ORF">G0Y31_06395</name>
</gene>
<reference evidence="7" key="1">
    <citation type="submission" date="2020-02" db="EMBL/GenBank/DDBJ databases">
        <title>Novel Insights Into The Classification of Staphylococcal Beta-Lactamases In Relation To The Cefazolin Inoculum Effect.</title>
        <authorList>
            <person name="Carvajal L.P."/>
            <person name="Rincon S."/>
            <person name="Echeverri A."/>
            <person name="Porras J."/>
            <person name="Rios R."/>
            <person name="Ordonez K."/>
            <person name="Seas C."/>
            <person name="Gomez-Villegas S."/>
            <person name="Diaz L."/>
            <person name="Arias C.A."/>
            <person name="Reyes J."/>
        </authorList>
    </citation>
    <scope>NUCLEOTIDE SEQUENCE</scope>
    <source>
        <strain evidence="7">UG241</strain>
    </source>
</reference>
<dbReference type="EMBL" id="JAAJBW010000141">
    <property type="protein sequence ID" value="NGG25601.1"/>
    <property type="molecule type" value="Genomic_DNA"/>
</dbReference>
<evidence type="ECO:0000256" key="1">
    <source>
        <dbReference type="ARBA" id="ARBA00004308"/>
    </source>
</evidence>
<keyword evidence="5 6" id="KW-0472">Membrane</keyword>
<dbReference type="AlphaFoldDB" id="A0A6G4N4R0"/>
<dbReference type="Pfam" id="PF04286">
    <property type="entry name" value="DUF445"/>
    <property type="match status" value="1"/>
</dbReference>
<organism evidence="7">
    <name type="scientific">Staphylococcus aureus</name>
    <dbReference type="NCBI Taxonomy" id="1280"/>
    <lineage>
        <taxon>Bacteria</taxon>
        <taxon>Bacillati</taxon>
        <taxon>Bacillota</taxon>
        <taxon>Bacilli</taxon>
        <taxon>Bacillales</taxon>
        <taxon>Staphylococcaceae</taxon>
        <taxon>Staphylococcus</taxon>
    </lineage>
</organism>
<feature type="transmembrane region" description="Helical" evidence="6">
    <location>
        <begin position="232"/>
        <end position="254"/>
    </location>
</feature>
<evidence type="ECO:0000256" key="2">
    <source>
        <dbReference type="ARBA" id="ARBA00008053"/>
    </source>
</evidence>
<keyword evidence="4 6" id="KW-1133">Transmembrane helix</keyword>
<evidence type="ECO:0000256" key="5">
    <source>
        <dbReference type="ARBA" id="ARBA00023136"/>
    </source>
</evidence>
<dbReference type="PANTHER" id="PTHR35791">
    <property type="entry name" value="UPF0754 MEMBRANE PROTEIN YHEB"/>
    <property type="match status" value="1"/>
</dbReference>
<comment type="subcellular location">
    <subcellularLocation>
        <location evidence="1">Endomembrane system</location>
    </subcellularLocation>
</comment>
<feature type="non-terminal residue" evidence="7">
    <location>
        <position position="1"/>
    </location>
</feature>
<accession>A0A6G4N4R0</accession>
<dbReference type="InterPro" id="IPR007383">
    <property type="entry name" value="DUF445"/>
</dbReference>
<name>A0A6G4N4R0_STAAU</name>